<evidence type="ECO:0000313" key="2">
    <source>
        <dbReference type="Proteomes" id="UP001140817"/>
    </source>
</evidence>
<dbReference type="Proteomes" id="UP001140817">
    <property type="component" value="Unassembled WGS sequence"/>
</dbReference>
<gene>
    <name evidence="1" type="ORF">NSA58_08380</name>
</gene>
<sequence>MNELHLQDKFLIPFITNQVDGLGYKEVKANTISENLIVEQDLNLFLSETDLNKDNYKKLLKLYKNNEKLLMNDIVDYITNRIKNYRNMALF</sequence>
<evidence type="ECO:0000313" key="1">
    <source>
        <dbReference type="EMBL" id="MCR1822801.1"/>
    </source>
</evidence>
<keyword evidence="2" id="KW-1185">Reference proteome</keyword>
<reference evidence="1" key="1">
    <citation type="submission" date="2022-07" db="EMBL/GenBank/DDBJ databases">
        <title>Enhanced cultured diversity of the mouse gut microbiota enables custom-made synthetic communities.</title>
        <authorList>
            <person name="Afrizal A."/>
        </authorList>
    </citation>
    <scope>NUCLEOTIDE SEQUENCE</scope>
    <source>
        <strain evidence="1">DSM 29186</strain>
    </source>
</reference>
<protein>
    <submittedName>
        <fullName evidence="1">Uncharacterized protein</fullName>
    </submittedName>
</protein>
<comment type="caution">
    <text evidence="1">The sequence shown here is derived from an EMBL/GenBank/DDBJ whole genome shotgun (WGS) entry which is preliminary data.</text>
</comment>
<accession>A0A9X2MF18</accession>
<feature type="non-terminal residue" evidence="1">
    <location>
        <position position="91"/>
    </location>
</feature>
<dbReference type="EMBL" id="JANKBY010000079">
    <property type="protein sequence ID" value="MCR1822801.1"/>
    <property type="molecule type" value="Genomic_DNA"/>
</dbReference>
<dbReference type="AlphaFoldDB" id="A0A9X2MF18"/>
<dbReference type="RefSeq" id="WP_257560386.1">
    <property type="nucleotide sequence ID" value="NZ_JANKBY010000079.1"/>
</dbReference>
<name>A0A9X2MF18_9FIRM</name>
<proteinExistence type="predicted"/>
<organism evidence="1 2">
    <name type="scientific">Terrisporobacter muris</name>
    <dbReference type="NCBI Taxonomy" id="2963284"/>
    <lineage>
        <taxon>Bacteria</taxon>
        <taxon>Bacillati</taxon>
        <taxon>Bacillota</taxon>
        <taxon>Clostridia</taxon>
        <taxon>Peptostreptococcales</taxon>
        <taxon>Peptostreptococcaceae</taxon>
        <taxon>Terrisporobacter</taxon>
    </lineage>
</organism>